<evidence type="ECO:0000313" key="3">
    <source>
        <dbReference type="EMBL" id="CAF4167233.1"/>
    </source>
</evidence>
<sequence>MLKVEYPCRETFSSYQNQSKPAVVTWVEAKKHLHEVRQRRQNELALNIEECHRLQTIHKQMFNHKVDSFSNEKLPNIKPIKSINNEYASSTNKYSIPRLEYASIIYRKAIPSFELEPPSKLDNSLPIVNALVHNLSETQNISSTPKIANNPLLLSVKNDQQRCLSVSPVPSIDKRANKVYEKWPDYNQISEIVGYRINPSSKNKPTSDAVPSGPSTSRGKRKTPTRFPGASKQIKNLISLNSTSMRRNLSKAKQPMQSNMTPATNDKSSLGIEPLKNTPAKEIKPKLPNIICPSSIAYSSRAQTRQWLLKHNFSGNAMHTVPLL</sequence>
<protein>
    <submittedName>
        <fullName evidence="2">Uncharacterized protein</fullName>
    </submittedName>
</protein>
<accession>A0A816RV77</accession>
<keyword evidence="5" id="KW-1185">Reference proteome</keyword>
<dbReference type="EMBL" id="CAJOBG010005833">
    <property type="protein sequence ID" value="CAF4167233.1"/>
    <property type="molecule type" value="Genomic_DNA"/>
</dbReference>
<evidence type="ECO:0000256" key="1">
    <source>
        <dbReference type="SAM" id="MobiDB-lite"/>
    </source>
</evidence>
<dbReference type="EMBL" id="CAJNRF010006003">
    <property type="protein sequence ID" value="CAF2077411.1"/>
    <property type="molecule type" value="Genomic_DNA"/>
</dbReference>
<evidence type="ECO:0000313" key="4">
    <source>
        <dbReference type="Proteomes" id="UP000663856"/>
    </source>
</evidence>
<evidence type="ECO:0000313" key="2">
    <source>
        <dbReference type="EMBL" id="CAF2077411.1"/>
    </source>
</evidence>
<feature type="compositionally biased region" description="Polar residues" evidence="1">
    <location>
        <begin position="255"/>
        <end position="268"/>
    </location>
</feature>
<dbReference type="Proteomes" id="UP000663856">
    <property type="component" value="Unassembled WGS sequence"/>
</dbReference>
<feature type="region of interest" description="Disordered" evidence="1">
    <location>
        <begin position="251"/>
        <end position="272"/>
    </location>
</feature>
<comment type="caution">
    <text evidence="2">The sequence shown here is derived from an EMBL/GenBank/DDBJ whole genome shotgun (WGS) entry which is preliminary data.</text>
</comment>
<evidence type="ECO:0000313" key="5">
    <source>
        <dbReference type="Proteomes" id="UP000663866"/>
    </source>
</evidence>
<dbReference type="AlphaFoldDB" id="A0A816RV77"/>
<feature type="region of interest" description="Disordered" evidence="1">
    <location>
        <begin position="197"/>
        <end position="231"/>
    </location>
</feature>
<organism evidence="2 4">
    <name type="scientific">Rotaria magnacalcarata</name>
    <dbReference type="NCBI Taxonomy" id="392030"/>
    <lineage>
        <taxon>Eukaryota</taxon>
        <taxon>Metazoa</taxon>
        <taxon>Spiralia</taxon>
        <taxon>Gnathifera</taxon>
        <taxon>Rotifera</taxon>
        <taxon>Eurotatoria</taxon>
        <taxon>Bdelloidea</taxon>
        <taxon>Philodinida</taxon>
        <taxon>Philodinidae</taxon>
        <taxon>Rotaria</taxon>
    </lineage>
</organism>
<gene>
    <name evidence="3" type="ORF">OVN521_LOCUS24488</name>
    <name evidence="2" type="ORF">WKI299_LOCUS15423</name>
</gene>
<dbReference type="Proteomes" id="UP000663866">
    <property type="component" value="Unassembled WGS sequence"/>
</dbReference>
<proteinExistence type="predicted"/>
<reference evidence="2" key="1">
    <citation type="submission" date="2021-02" db="EMBL/GenBank/DDBJ databases">
        <authorList>
            <person name="Nowell W R."/>
        </authorList>
    </citation>
    <scope>NUCLEOTIDE SEQUENCE</scope>
</reference>
<name>A0A816RV77_9BILA</name>